<dbReference type="SUPFAM" id="SSF50978">
    <property type="entry name" value="WD40 repeat-like"/>
    <property type="match status" value="1"/>
</dbReference>
<dbReference type="Ensembl" id="ENSPSMT00000024175.1">
    <property type="protein sequence ID" value="ENSPSMP00000020838.1"/>
    <property type="gene ID" value="ENSPSMG00000014426.1"/>
</dbReference>
<evidence type="ECO:0000313" key="7">
    <source>
        <dbReference type="Ensembl" id="ENSPSMP00000020838.1"/>
    </source>
</evidence>
<dbReference type="InterPro" id="IPR015943">
    <property type="entry name" value="WD40/YVTN_repeat-like_dom_sf"/>
</dbReference>
<keyword evidence="8" id="KW-1185">Reference proteome</keyword>
<accession>A0A8C9DMI9</accession>
<keyword evidence="5" id="KW-0446">Lipid-binding</keyword>
<dbReference type="GO" id="GO:0005829">
    <property type="term" value="C:cytosol"/>
    <property type="evidence" value="ECO:0007669"/>
    <property type="project" value="Ensembl"/>
</dbReference>
<evidence type="ECO:0000256" key="2">
    <source>
        <dbReference type="ARBA" id="ARBA00022574"/>
    </source>
</evidence>
<evidence type="ECO:0000256" key="4">
    <source>
        <dbReference type="ARBA" id="ARBA00023006"/>
    </source>
</evidence>
<evidence type="ECO:0000256" key="1">
    <source>
        <dbReference type="ARBA" id="ARBA00004329"/>
    </source>
</evidence>
<keyword evidence="2" id="KW-0853">WD repeat</keyword>
<reference evidence="7" key="1">
    <citation type="submission" date="2025-08" db="UniProtKB">
        <authorList>
            <consortium name="Ensembl"/>
        </authorList>
    </citation>
    <scope>IDENTIFICATION</scope>
</reference>
<protein>
    <submittedName>
        <fullName evidence="7">WD repeat domain, phosphoinositide interacting 2</fullName>
    </submittedName>
</protein>
<dbReference type="InterPro" id="IPR048720">
    <property type="entry name" value="PROPPIN"/>
</dbReference>
<comment type="similarity">
    <text evidence="6">Belongs to the WD repeat PROPPIN family.</text>
</comment>
<dbReference type="GO" id="GO:0005654">
    <property type="term" value="C:nucleoplasm"/>
    <property type="evidence" value="ECO:0007669"/>
    <property type="project" value="Ensembl"/>
</dbReference>
<reference evidence="7" key="2">
    <citation type="submission" date="2025-09" db="UniProtKB">
        <authorList>
            <consortium name="Ensembl"/>
        </authorList>
    </citation>
    <scope>IDENTIFICATION</scope>
</reference>
<comment type="subcellular location">
    <subcellularLocation>
        <location evidence="1">Preautophagosomal structure</location>
    </subcellularLocation>
</comment>
<dbReference type="GO" id="GO:0032991">
    <property type="term" value="C:protein-containing complex"/>
    <property type="evidence" value="ECO:0007669"/>
    <property type="project" value="Ensembl"/>
</dbReference>
<dbReference type="GeneTree" id="ENSGT00940000155537"/>
<gene>
    <name evidence="7" type="primary">WIPI2</name>
</gene>
<dbReference type="AlphaFoldDB" id="A0A8C9DMI9"/>
<dbReference type="GO" id="GO:0034045">
    <property type="term" value="C:phagophore assembly site membrane"/>
    <property type="evidence" value="ECO:0007669"/>
    <property type="project" value="Ensembl"/>
</dbReference>
<dbReference type="GO" id="GO:0032266">
    <property type="term" value="F:phosphatidylinositol-3-phosphate binding"/>
    <property type="evidence" value="ECO:0007669"/>
    <property type="project" value="Ensembl"/>
</dbReference>
<dbReference type="GO" id="GO:0034497">
    <property type="term" value="P:protein localization to phagophore assembly site"/>
    <property type="evidence" value="ECO:0007669"/>
    <property type="project" value="Ensembl"/>
</dbReference>
<evidence type="ECO:0000256" key="5">
    <source>
        <dbReference type="ARBA" id="ARBA00023121"/>
    </source>
</evidence>
<dbReference type="Pfam" id="PF21032">
    <property type="entry name" value="PROPPIN"/>
    <property type="match status" value="2"/>
</dbReference>
<evidence type="ECO:0000313" key="8">
    <source>
        <dbReference type="Proteomes" id="UP000694414"/>
    </source>
</evidence>
<name>A0A8C9DMI9_PROSS</name>
<dbReference type="PANTHER" id="PTHR11227">
    <property type="entry name" value="WD-REPEAT PROTEIN INTERACTING WITH PHOSPHOINOSIDES WIPI -RELATED"/>
    <property type="match status" value="1"/>
</dbReference>
<sequence length="456" mass="49660">MNLASQSGEAGAGQLLFANFNQDNTSLAVGSKSGYKFFSLSSVDKLEQIYECSKRLLALAQAGLQLLTSSDSPTLASQSARIMADTEDVCIVERLFSSSLVAIVSLKAPRKLKVCHFKKGTEICNYSYSNTILAVKLNRQRLIVCLEESLYIHNIRDMKVLHTIRETPPNPAGLCALSINNDNCYLAYPGSATIGEVQVFDTINLRAANMIPAHDSPLAALAFDASGTKLATASEKGTVIRVFSIPEGQKLFEFRRGVKRCVSICSLAFSMDGMFLSASSNTETVHIFKLETVKEKPLEEPTTWTGYFGKMLMASTSYLPSQVTEMFNQGRAFATVRLPFCGHKNICALATIQKIPRLLVGAADGYLYMYNLDPQEGGECALMKQHRLDGSMETASEILDSASHDCPLVTQTYSTAVAKAYTDDLGAVGGACLEDEASALRLDEDSEHPPMILRTD</sequence>
<proteinExistence type="inferred from homology"/>
<dbReference type="GO" id="GO:0009267">
    <property type="term" value="P:cellular response to starvation"/>
    <property type="evidence" value="ECO:0007669"/>
    <property type="project" value="Ensembl"/>
</dbReference>
<dbReference type="Gene3D" id="2.130.10.10">
    <property type="entry name" value="YVTN repeat-like/Quinoprotein amine dehydrogenase"/>
    <property type="match status" value="1"/>
</dbReference>
<keyword evidence="3" id="KW-0677">Repeat</keyword>
<evidence type="ECO:0000256" key="3">
    <source>
        <dbReference type="ARBA" id="ARBA00022737"/>
    </source>
</evidence>
<organism evidence="7 8">
    <name type="scientific">Prolemur simus</name>
    <name type="common">Greater bamboo lemur</name>
    <name type="synonym">Hapalemur simus</name>
    <dbReference type="NCBI Taxonomy" id="1328070"/>
    <lineage>
        <taxon>Eukaryota</taxon>
        <taxon>Metazoa</taxon>
        <taxon>Chordata</taxon>
        <taxon>Craniata</taxon>
        <taxon>Vertebrata</taxon>
        <taxon>Euteleostomi</taxon>
        <taxon>Mammalia</taxon>
        <taxon>Eutheria</taxon>
        <taxon>Euarchontoglires</taxon>
        <taxon>Primates</taxon>
        <taxon>Strepsirrhini</taxon>
        <taxon>Lemuriformes</taxon>
        <taxon>Lemuridae</taxon>
        <taxon>Prolemur</taxon>
    </lineage>
</organism>
<dbReference type="Proteomes" id="UP000694414">
    <property type="component" value="Unplaced"/>
</dbReference>
<dbReference type="GO" id="GO:0080025">
    <property type="term" value="F:phosphatidylinositol-3,5-bisphosphate binding"/>
    <property type="evidence" value="ECO:0007669"/>
    <property type="project" value="Ensembl"/>
</dbReference>
<evidence type="ECO:0000256" key="6">
    <source>
        <dbReference type="ARBA" id="ARBA00025740"/>
    </source>
</evidence>
<dbReference type="InterPro" id="IPR036322">
    <property type="entry name" value="WD40_repeat_dom_sf"/>
</dbReference>
<dbReference type="InterPro" id="IPR001680">
    <property type="entry name" value="WD40_rpt"/>
</dbReference>
<keyword evidence="4" id="KW-0072">Autophagy</keyword>
<dbReference type="SMART" id="SM00320">
    <property type="entry name" value="WD40"/>
    <property type="match status" value="3"/>
</dbReference>